<protein>
    <submittedName>
        <fullName evidence="3">G10795 protein</fullName>
    </submittedName>
</protein>
<organism evidence="3 4">
    <name type="scientific">Coccomyxa viridis</name>
    <dbReference type="NCBI Taxonomy" id="1274662"/>
    <lineage>
        <taxon>Eukaryota</taxon>
        <taxon>Viridiplantae</taxon>
        <taxon>Chlorophyta</taxon>
        <taxon>core chlorophytes</taxon>
        <taxon>Trebouxiophyceae</taxon>
        <taxon>Trebouxiophyceae incertae sedis</taxon>
        <taxon>Coccomyxaceae</taxon>
        <taxon>Coccomyxa</taxon>
    </lineage>
</organism>
<sequence>MGPQDTSVELRPNVAKEIRDRLVGKLFQVKLKIEAHQEGARSPRGFFKKFTSKVGISRTPRSHQAKEYKEDATVLLTVESLEVYTGSNNDSSREHVETSQGSDPNAPPLHSPPSSLEGHVYSYSISMSQVLRVAQSDADVTVFFHPNVADAELSADASASFVCEFLEPQDAAEFVAGLRSVLEQFAHAMLHIGQGYTLQEKAEILAITQGPLTKARDLWRKGKTSPGQAAETVIARAPEWETDHAMPASWTLPGGSEEALYVYMATPLGPALAQITEQHLLKGRAERDGSFNVVATVSHQAGLERESHTIHRDSSKPNLPAAGSRRVLGEKEDKRVKLFCQIVDDSGKLLTRRSLSIRRSSSIPWQASQSLDADSTKSSAAAVPGPSKEPSRTHFRGLSTKRVLIGLFLVGPWFVQLLDQAGLLHHPESHFMHAMVNLFSAIWAVAVVGIALNGGLMQFHPGPSSAGASNPAIAAVPVQSAFSNAAPPADMHIKLIKAEVEEQWGGGKAMADTQQLGNLQDVQDEESSEGEEEDSESMPSPSNNFNFPPDIVARFEEGYRGNPTARMEAMRKTYEWRRSIDGWNMLEQPQPFFATFKGLFDHGVMALTKKHHPVWVIKAGMMREGWKKYQKSDATDRDVARHICFTHDYMYHVLDKSTLPGGRAIWINDLKGMGLRDVGSKPMEFGLQMMGLVEKYYPERLDKAFVINVPGFFHILWRIVHPLIPAATKKRLFVMRSVEELHKRLLEEMDDEDIPVEYGGKETRHLYDTQHETAVRQLAEKLTSAAAH</sequence>
<keyword evidence="4" id="KW-1185">Reference proteome</keyword>
<dbReference type="SMART" id="SM00516">
    <property type="entry name" value="SEC14"/>
    <property type="match status" value="1"/>
</dbReference>
<dbReference type="CDD" id="cd00170">
    <property type="entry name" value="SEC14"/>
    <property type="match status" value="1"/>
</dbReference>
<feature type="compositionally biased region" description="Polar residues" evidence="1">
    <location>
        <begin position="368"/>
        <end position="379"/>
    </location>
</feature>
<feature type="domain" description="CRAL-TRIO" evidence="2">
    <location>
        <begin position="592"/>
        <end position="766"/>
    </location>
</feature>
<dbReference type="EMBL" id="CAXHTA020000017">
    <property type="protein sequence ID" value="CAL5227775.1"/>
    <property type="molecule type" value="Genomic_DNA"/>
</dbReference>
<feature type="compositionally biased region" description="Low complexity" evidence="1">
    <location>
        <begin position="537"/>
        <end position="547"/>
    </location>
</feature>
<dbReference type="SUPFAM" id="SSF52087">
    <property type="entry name" value="CRAL/TRIO domain"/>
    <property type="match status" value="1"/>
</dbReference>
<dbReference type="Proteomes" id="UP001497392">
    <property type="component" value="Unassembled WGS sequence"/>
</dbReference>
<dbReference type="Pfam" id="PF00650">
    <property type="entry name" value="CRAL_TRIO"/>
    <property type="match status" value="1"/>
</dbReference>
<feature type="region of interest" description="Disordered" evidence="1">
    <location>
        <begin position="303"/>
        <end position="327"/>
    </location>
</feature>
<feature type="region of interest" description="Disordered" evidence="1">
    <location>
        <begin position="514"/>
        <end position="547"/>
    </location>
</feature>
<dbReference type="InterPro" id="IPR036865">
    <property type="entry name" value="CRAL-TRIO_dom_sf"/>
</dbReference>
<comment type="caution">
    <text evidence="3">The sequence shown here is derived from an EMBL/GenBank/DDBJ whole genome shotgun (WGS) entry which is preliminary data.</text>
</comment>
<dbReference type="PANTHER" id="PTHR46277">
    <property type="entry name" value="OS03G0850700 PROTEIN"/>
    <property type="match status" value="1"/>
</dbReference>
<evidence type="ECO:0000259" key="2">
    <source>
        <dbReference type="PROSITE" id="PS50191"/>
    </source>
</evidence>
<feature type="region of interest" description="Disordered" evidence="1">
    <location>
        <begin position="86"/>
        <end position="114"/>
    </location>
</feature>
<dbReference type="PROSITE" id="PS50191">
    <property type="entry name" value="CRAL_TRIO"/>
    <property type="match status" value="1"/>
</dbReference>
<name>A0ABP1G909_9CHLO</name>
<dbReference type="Gene3D" id="3.40.525.10">
    <property type="entry name" value="CRAL-TRIO lipid binding domain"/>
    <property type="match status" value="1"/>
</dbReference>
<feature type="compositionally biased region" description="Basic and acidic residues" evidence="1">
    <location>
        <begin position="303"/>
        <end position="315"/>
    </location>
</feature>
<gene>
    <name evidence="3" type="primary">g10795</name>
    <name evidence="3" type="ORF">VP750_LOCUS9681</name>
</gene>
<evidence type="ECO:0000256" key="1">
    <source>
        <dbReference type="SAM" id="MobiDB-lite"/>
    </source>
</evidence>
<dbReference type="PANTHER" id="PTHR46277:SF3">
    <property type="entry name" value="BINDING PROTEIN, PUTATIVE-RELATED"/>
    <property type="match status" value="1"/>
</dbReference>
<feature type="compositionally biased region" description="Acidic residues" evidence="1">
    <location>
        <begin position="522"/>
        <end position="536"/>
    </location>
</feature>
<feature type="region of interest" description="Disordered" evidence="1">
    <location>
        <begin position="368"/>
        <end position="394"/>
    </location>
</feature>
<dbReference type="InterPro" id="IPR001251">
    <property type="entry name" value="CRAL-TRIO_dom"/>
</dbReference>
<accession>A0ABP1G909</accession>
<proteinExistence type="predicted"/>
<evidence type="ECO:0000313" key="3">
    <source>
        <dbReference type="EMBL" id="CAL5227775.1"/>
    </source>
</evidence>
<evidence type="ECO:0000313" key="4">
    <source>
        <dbReference type="Proteomes" id="UP001497392"/>
    </source>
</evidence>
<reference evidence="3 4" key="1">
    <citation type="submission" date="2024-06" db="EMBL/GenBank/DDBJ databases">
        <authorList>
            <person name="Kraege A."/>
            <person name="Thomma B."/>
        </authorList>
    </citation>
    <scope>NUCLEOTIDE SEQUENCE [LARGE SCALE GENOMIC DNA]</scope>
</reference>